<evidence type="ECO:0000259" key="3">
    <source>
        <dbReference type="PROSITE" id="PS51186"/>
    </source>
</evidence>
<dbReference type="HOGENOM" id="CLU_013985_18_0_9"/>
<dbReference type="SUPFAM" id="SSF55729">
    <property type="entry name" value="Acyl-CoA N-acyltransferases (Nat)"/>
    <property type="match status" value="1"/>
</dbReference>
<protein>
    <recommendedName>
        <fullName evidence="3">N-acetyltransferase domain-containing protein</fullName>
    </recommendedName>
</protein>
<dbReference type="PANTHER" id="PTHR43877">
    <property type="entry name" value="AMINOALKYLPHOSPHONATE N-ACETYLTRANSFERASE-RELATED-RELATED"/>
    <property type="match status" value="1"/>
</dbReference>
<proteinExistence type="predicted"/>
<evidence type="ECO:0000256" key="2">
    <source>
        <dbReference type="ARBA" id="ARBA00023315"/>
    </source>
</evidence>
<dbReference type="RefSeq" id="WP_010768803.1">
    <property type="nucleotide sequence ID" value="NZ_ASWE01000002.1"/>
</dbReference>
<dbReference type="AlphaFoldDB" id="R3TNQ7"/>
<evidence type="ECO:0000256" key="1">
    <source>
        <dbReference type="ARBA" id="ARBA00022679"/>
    </source>
</evidence>
<accession>R3TNQ7</accession>
<dbReference type="STRING" id="154621.RV11_GL000620"/>
<dbReference type="InterPro" id="IPR050832">
    <property type="entry name" value="Bact_Acetyltransf"/>
</dbReference>
<keyword evidence="5" id="KW-1185">Reference proteome</keyword>
<organism evidence="4 5">
    <name type="scientific">Enterococcus phoeniculicola ATCC BAA-412</name>
    <dbReference type="NCBI Taxonomy" id="1158610"/>
    <lineage>
        <taxon>Bacteria</taxon>
        <taxon>Bacillati</taxon>
        <taxon>Bacillota</taxon>
        <taxon>Bacilli</taxon>
        <taxon>Lactobacillales</taxon>
        <taxon>Enterococcaceae</taxon>
        <taxon>Enterococcus</taxon>
    </lineage>
</organism>
<dbReference type="PROSITE" id="PS51186">
    <property type="entry name" value="GNAT"/>
    <property type="match status" value="1"/>
</dbReference>
<dbReference type="eggNOG" id="COG0456">
    <property type="taxonomic scope" value="Bacteria"/>
</dbReference>
<evidence type="ECO:0000313" key="4">
    <source>
        <dbReference type="EMBL" id="EOL43164.1"/>
    </source>
</evidence>
<dbReference type="CDD" id="cd04301">
    <property type="entry name" value="NAT_SF"/>
    <property type="match status" value="1"/>
</dbReference>
<dbReference type="EMBL" id="AJAT01000016">
    <property type="protein sequence ID" value="EOL43164.1"/>
    <property type="molecule type" value="Genomic_DNA"/>
</dbReference>
<keyword evidence="2" id="KW-0012">Acyltransferase</keyword>
<comment type="caution">
    <text evidence="4">The sequence shown here is derived from an EMBL/GenBank/DDBJ whole genome shotgun (WGS) entry which is preliminary data.</text>
</comment>
<name>R3TNQ7_9ENTE</name>
<keyword evidence="1" id="KW-0808">Transferase</keyword>
<evidence type="ECO:0000313" key="5">
    <source>
        <dbReference type="Proteomes" id="UP000013785"/>
    </source>
</evidence>
<dbReference type="InterPro" id="IPR016181">
    <property type="entry name" value="Acyl_CoA_acyltransferase"/>
</dbReference>
<sequence length="173" mass="20140">MMTQLEWRKCTTKDIDALRTLSIETFTDTFADQNTAEDLAAYLDTAYNYEQLREELKNEESFFFFLQANKEIVGYLKLNIGQAQTETIYPDSLEVERIYIRSIHKRKGYGSEGITKAIQTAKALQKKSLWLGVWEKNERALAFYKNQGFTKVGSHSFFMGEDEQTDFILLKDL</sequence>
<gene>
    <name evidence="4" type="ORF">UC3_02141</name>
</gene>
<dbReference type="Gene3D" id="3.40.630.30">
    <property type="match status" value="1"/>
</dbReference>
<dbReference type="PATRIC" id="fig|1158610.3.peg.2136"/>
<dbReference type="Pfam" id="PF00583">
    <property type="entry name" value="Acetyltransf_1"/>
    <property type="match status" value="1"/>
</dbReference>
<dbReference type="PANTHER" id="PTHR43877:SF2">
    <property type="entry name" value="AMINOALKYLPHOSPHONATE N-ACETYLTRANSFERASE-RELATED"/>
    <property type="match status" value="1"/>
</dbReference>
<dbReference type="InterPro" id="IPR000182">
    <property type="entry name" value="GNAT_dom"/>
</dbReference>
<dbReference type="Proteomes" id="UP000013785">
    <property type="component" value="Unassembled WGS sequence"/>
</dbReference>
<feature type="domain" description="N-acetyltransferase" evidence="3">
    <location>
        <begin position="5"/>
        <end position="173"/>
    </location>
</feature>
<reference evidence="4 5" key="1">
    <citation type="submission" date="2013-02" db="EMBL/GenBank/DDBJ databases">
        <title>The Genome Sequence of Enterococcus phoeniculicola BAA-412.</title>
        <authorList>
            <consortium name="The Broad Institute Genome Sequencing Platform"/>
            <consortium name="The Broad Institute Genome Sequencing Center for Infectious Disease"/>
            <person name="Earl A.M."/>
            <person name="Gilmore M.S."/>
            <person name="Lebreton F."/>
            <person name="Walker B."/>
            <person name="Young S.K."/>
            <person name="Zeng Q."/>
            <person name="Gargeya S."/>
            <person name="Fitzgerald M."/>
            <person name="Haas B."/>
            <person name="Abouelleil A."/>
            <person name="Alvarado L."/>
            <person name="Arachchi H.M."/>
            <person name="Berlin A.M."/>
            <person name="Chapman S.B."/>
            <person name="Dewar J."/>
            <person name="Goldberg J."/>
            <person name="Griggs A."/>
            <person name="Gujja S."/>
            <person name="Hansen M."/>
            <person name="Howarth C."/>
            <person name="Imamovic A."/>
            <person name="Larimer J."/>
            <person name="McCowan C."/>
            <person name="Murphy C."/>
            <person name="Neiman D."/>
            <person name="Pearson M."/>
            <person name="Priest M."/>
            <person name="Roberts A."/>
            <person name="Saif S."/>
            <person name="Shea T."/>
            <person name="Sisk P."/>
            <person name="Sykes S."/>
            <person name="Wortman J."/>
            <person name="Nusbaum C."/>
            <person name="Birren B."/>
        </authorList>
    </citation>
    <scope>NUCLEOTIDE SEQUENCE [LARGE SCALE GENOMIC DNA]</scope>
    <source>
        <strain evidence="4 5">ATCC BAA-412</strain>
    </source>
</reference>
<dbReference type="GO" id="GO:0016747">
    <property type="term" value="F:acyltransferase activity, transferring groups other than amino-acyl groups"/>
    <property type="evidence" value="ECO:0007669"/>
    <property type="project" value="InterPro"/>
</dbReference>